<dbReference type="EMBL" id="UGJE01000002">
    <property type="protein sequence ID" value="STQ86449.1"/>
    <property type="molecule type" value="Genomic_DNA"/>
</dbReference>
<evidence type="ECO:0000313" key="3">
    <source>
        <dbReference type="EMBL" id="TLE00475.1"/>
    </source>
</evidence>
<dbReference type="Pfam" id="PF00534">
    <property type="entry name" value="Glycos_transf_1"/>
    <property type="match status" value="1"/>
</dbReference>
<dbReference type="EC" id="2.4.1.52" evidence="2"/>
<evidence type="ECO:0000313" key="2">
    <source>
        <dbReference type="EMBL" id="STQ86449.1"/>
    </source>
</evidence>
<organism evidence="2 5">
    <name type="scientific">Helicobacter muridarum</name>
    <dbReference type="NCBI Taxonomy" id="216"/>
    <lineage>
        <taxon>Bacteria</taxon>
        <taxon>Pseudomonadati</taxon>
        <taxon>Campylobacterota</taxon>
        <taxon>Epsilonproteobacteria</taxon>
        <taxon>Campylobacterales</taxon>
        <taxon>Helicobacteraceae</taxon>
        <taxon>Helicobacter</taxon>
    </lineage>
</organism>
<gene>
    <name evidence="2" type="primary">tagE_2</name>
    <name evidence="3" type="ORF">LS73_004640</name>
    <name evidence="2" type="ORF">NCTC12714_01256</name>
</gene>
<evidence type="ECO:0000259" key="1">
    <source>
        <dbReference type="Pfam" id="PF00534"/>
    </source>
</evidence>
<dbReference type="GO" id="GO:0047265">
    <property type="term" value="F:poly(glycerol-phosphate) alpha-glucosyltransferase activity"/>
    <property type="evidence" value="ECO:0007669"/>
    <property type="project" value="UniProtKB-EC"/>
</dbReference>
<dbReference type="Proteomes" id="UP000029922">
    <property type="component" value="Unassembled WGS sequence"/>
</dbReference>
<dbReference type="InterPro" id="IPR001296">
    <property type="entry name" value="Glyco_trans_1"/>
</dbReference>
<keyword evidence="5" id="KW-1185">Reference proteome</keyword>
<feature type="domain" description="Glycosyl transferase family 1" evidence="1">
    <location>
        <begin position="242"/>
        <end position="406"/>
    </location>
</feature>
<proteinExistence type="predicted"/>
<dbReference type="PANTHER" id="PTHR12526">
    <property type="entry name" value="GLYCOSYLTRANSFERASE"/>
    <property type="match status" value="1"/>
</dbReference>
<reference evidence="2 5" key="2">
    <citation type="submission" date="2018-06" db="EMBL/GenBank/DDBJ databases">
        <authorList>
            <consortium name="Pathogen Informatics"/>
            <person name="Doyle S."/>
        </authorList>
    </citation>
    <scope>NUCLEOTIDE SEQUENCE [LARGE SCALE GENOMIC DNA]</scope>
    <source>
        <strain evidence="2 5">NCTC12714</strain>
    </source>
</reference>
<keyword evidence="2" id="KW-0808">Transferase</keyword>
<evidence type="ECO:0000313" key="4">
    <source>
        <dbReference type="Proteomes" id="UP000029922"/>
    </source>
</evidence>
<reference evidence="3 4" key="1">
    <citation type="journal article" date="2014" name="Genome Announc.">
        <title>Draft genome sequences of eight enterohepatic helicobacter species isolated from both laboratory and wild rodents.</title>
        <authorList>
            <person name="Sheh A."/>
            <person name="Shen Z."/>
            <person name="Fox J.G."/>
        </authorList>
    </citation>
    <scope>NUCLEOTIDE SEQUENCE [LARGE SCALE GENOMIC DNA]</scope>
    <source>
        <strain evidence="3 4">ST1</strain>
    </source>
</reference>
<dbReference type="PANTHER" id="PTHR12526:SF630">
    <property type="entry name" value="GLYCOSYLTRANSFERASE"/>
    <property type="match status" value="1"/>
</dbReference>
<keyword evidence="2" id="KW-0328">Glycosyltransferase</keyword>
<name>A0A377PVE0_9HELI</name>
<dbReference type="RefSeq" id="WP_052089783.1">
    <property type="nucleotide sequence ID" value="NZ_FZML01000020.1"/>
</dbReference>
<dbReference type="SUPFAM" id="SSF53756">
    <property type="entry name" value="UDP-Glycosyltransferase/glycogen phosphorylase"/>
    <property type="match status" value="1"/>
</dbReference>
<dbReference type="OrthoDB" id="6286688at2"/>
<evidence type="ECO:0000313" key="5">
    <source>
        <dbReference type="Proteomes" id="UP000255139"/>
    </source>
</evidence>
<dbReference type="AlphaFoldDB" id="A0A377PVE0"/>
<dbReference type="Gene3D" id="3.40.50.2000">
    <property type="entry name" value="Glycogen Phosphorylase B"/>
    <property type="match status" value="3"/>
</dbReference>
<dbReference type="Proteomes" id="UP000255139">
    <property type="component" value="Unassembled WGS sequence"/>
</dbReference>
<sequence>MKILLTCENIALKGGAERVVVNIANELYKSGYEVEILSYFKDSYSPKDCYFPLNENIQINYLYNYDKPKRKGISRFIWRIFGYIIINLKLNKTAQADIIIENSFSMLYPKFKVDNTKYIKIMHIQISKYKKRKNSYFDALVFLSQSEYNKWGKLHRNATKIANFIQIPFDSLNQTLQQYNNQSYKDLSKHLHNALSSYLINTNIKEISYMDIESRLAKLNIYQNKFDFIIARFALLAISNTNIKETLANIGRKYKILSIGRMANDDQKGFPRLIRSYSYIAREFPHWRLEIIGSDYGQKTLLEALIQELDMQDYIFLRDFTSDIQKEYLSSDIYAMSSYNEGMPMVLIEAMSNGLPIIAYDIHSIRECFDDNGFLIEHGDKQEQLFSKSLKKLMQDSNLRISMGQQSLILAKQNFSKETIMKQYLNLLNSLVSHNT</sequence>
<protein>
    <submittedName>
        <fullName evidence="3">Glycosyltransferase family 4 protein</fullName>
    </submittedName>
    <submittedName>
        <fullName evidence="2">Probable poly(Glycerol-phosphate) alpha-glucosyltransferase</fullName>
        <ecNumber evidence="2">2.4.1.52</ecNumber>
    </submittedName>
</protein>
<accession>A0A377PVE0</accession>
<dbReference type="EMBL" id="JRPD02000007">
    <property type="protein sequence ID" value="TLE00475.1"/>
    <property type="molecule type" value="Genomic_DNA"/>
</dbReference>